<dbReference type="OrthoDB" id="7684399at2"/>
<dbReference type="SUPFAM" id="SSF48452">
    <property type="entry name" value="TPR-like"/>
    <property type="match status" value="1"/>
</dbReference>
<dbReference type="RefSeq" id="WP_114511440.1">
    <property type="nucleotide sequence ID" value="NZ_QPMK01000009.1"/>
</dbReference>
<dbReference type="InterPro" id="IPR011990">
    <property type="entry name" value="TPR-like_helical_dom_sf"/>
</dbReference>
<sequence length="463" mass="50452">MRRAALSLCAALTFWAPAPPALSQQGGGDEVVLSLPQMRVAAMRAVSAGQYEIAINLAHAMLAAHPDDSFSHFVIAQAFLRNGQPTEARPAAKLSYRLADTPVQRHEAARLAALSEAMDERFLPAQFWLRRAVQAAPDEKMRARTVREFRAARRAAKLHLTFGLSVAPSSNVNGGASEELNVVDGVPLVGILSPDAQALSGYVAQGDLRARYRLRRSEWSQTQLHGALQVRRVTLSDEARDKAPNAKGSTYNSTLFDFGLSHTQKLNEAGTLLTGGGFLGRTWYGGDPAYDYGRASLTLSQPLGDRTSLSFGGLYQEQWNDGGPYADVETTGWQAGVTHYLTNDDRLSLSLARSESLSDNTQQTSDGDTLSLGYARAEPVGPVRISAAFSATRKAYPDYRVFIPVPGGREDTEYGATLDLTLHDFDYYGFVPNVRLQAERTDSNVSRFDTETFSISIGFESAF</sequence>
<dbReference type="EMBL" id="QPMK01000009">
    <property type="protein sequence ID" value="RDD65876.1"/>
    <property type="molecule type" value="Genomic_DNA"/>
</dbReference>
<organism evidence="3 4">
    <name type="scientific">Thalassococcus profundi</name>
    <dbReference type="NCBI Taxonomy" id="2282382"/>
    <lineage>
        <taxon>Bacteria</taxon>
        <taxon>Pseudomonadati</taxon>
        <taxon>Pseudomonadota</taxon>
        <taxon>Alphaproteobacteria</taxon>
        <taxon>Rhodobacterales</taxon>
        <taxon>Roseobacteraceae</taxon>
        <taxon>Thalassococcus</taxon>
    </lineage>
</organism>
<comment type="caution">
    <text evidence="3">The sequence shown here is derived from an EMBL/GenBank/DDBJ whole genome shotgun (WGS) entry which is preliminary data.</text>
</comment>
<dbReference type="Proteomes" id="UP000253977">
    <property type="component" value="Unassembled WGS sequence"/>
</dbReference>
<dbReference type="Gene3D" id="1.25.40.10">
    <property type="entry name" value="Tetratricopeptide repeat domain"/>
    <property type="match status" value="1"/>
</dbReference>
<evidence type="ECO:0000256" key="1">
    <source>
        <dbReference type="SAM" id="SignalP"/>
    </source>
</evidence>
<name>A0A369TSE5_9RHOB</name>
<proteinExistence type="predicted"/>
<reference evidence="3 4" key="1">
    <citation type="submission" date="2018-07" db="EMBL/GenBank/DDBJ databases">
        <title>Thalassococcus profundi sp. nov., a marine bacterium isolated from deep seawater of Okinawa Trough.</title>
        <authorList>
            <person name="Yu M."/>
        </authorList>
    </citation>
    <scope>NUCLEOTIDE SEQUENCE [LARGE SCALE GENOMIC DNA]</scope>
    <source>
        <strain evidence="3 4">WRAS1</strain>
    </source>
</reference>
<feature type="chain" id="PRO_5016629296" evidence="1">
    <location>
        <begin position="24"/>
        <end position="463"/>
    </location>
</feature>
<feature type="domain" description="Surface lipoprotein assembly modifier C-terminal" evidence="2">
    <location>
        <begin position="256"/>
        <end position="460"/>
    </location>
</feature>
<keyword evidence="4" id="KW-1185">Reference proteome</keyword>
<dbReference type="Pfam" id="PF04575">
    <property type="entry name" value="SlipAM"/>
    <property type="match status" value="1"/>
</dbReference>
<dbReference type="SUPFAM" id="SSF56935">
    <property type="entry name" value="Porins"/>
    <property type="match status" value="1"/>
</dbReference>
<evidence type="ECO:0000259" key="2">
    <source>
        <dbReference type="Pfam" id="PF04575"/>
    </source>
</evidence>
<dbReference type="InterPro" id="IPR007655">
    <property type="entry name" value="Slam_C"/>
</dbReference>
<gene>
    <name evidence="3" type="ORF">DU478_13255</name>
</gene>
<feature type="signal peptide" evidence="1">
    <location>
        <begin position="1"/>
        <end position="23"/>
    </location>
</feature>
<protein>
    <submittedName>
        <fullName evidence="3">DUF560 domain-containing protein</fullName>
    </submittedName>
</protein>
<evidence type="ECO:0000313" key="4">
    <source>
        <dbReference type="Proteomes" id="UP000253977"/>
    </source>
</evidence>
<keyword evidence="1" id="KW-0732">Signal</keyword>
<accession>A0A369TSE5</accession>
<dbReference type="AlphaFoldDB" id="A0A369TSE5"/>
<evidence type="ECO:0000313" key="3">
    <source>
        <dbReference type="EMBL" id="RDD65876.1"/>
    </source>
</evidence>